<sequence length="246" mass="26043">MSADVDVVHGSLSPLRRRVLEELCEPASATTVAAKLGESRQRINYHLRELEKAGLVELVELRQRRGRQERVVRATARTVVVAPEVIGTLSPAEQDRFAADTLLAVTARTFSEVAELRELAAEEGKRLVTFTIETEVGFTEPADISRFATDLAARVADLAASYDSPAASRRYRLIIGGHPVAGSGTRDVAGSGTRDVAGSGTRDVAGSGTRDVAGSGTRDVAATGTRDAAAAETQEAAATDTQEPEE</sequence>
<dbReference type="RefSeq" id="WP_343948477.1">
    <property type="nucleotide sequence ID" value="NZ_BAAAHQ010000002.1"/>
</dbReference>
<feature type="region of interest" description="Disordered" evidence="1">
    <location>
        <begin position="182"/>
        <end position="246"/>
    </location>
</feature>
<dbReference type="CDD" id="cd00090">
    <property type="entry name" value="HTH_ARSR"/>
    <property type="match status" value="1"/>
</dbReference>
<dbReference type="InterPro" id="IPR036390">
    <property type="entry name" value="WH_DNA-bd_sf"/>
</dbReference>
<evidence type="ECO:0000313" key="2">
    <source>
        <dbReference type="EMBL" id="GAA0915466.1"/>
    </source>
</evidence>
<evidence type="ECO:0000256" key="1">
    <source>
        <dbReference type="SAM" id="MobiDB-lite"/>
    </source>
</evidence>
<keyword evidence="3" id="KW-1185">Reference proteome</keyword>
<dbReference type="Proteomes" id="UP001501578">
    <property type="component" value="Unassembled WGS sequence"/>
</dbReference>
<dbReference type="InterPro" id="IPR036388">
    <property type="entry name" value="WH-like_DNA-bd_sf"/>
</dbReference>
<organism evidence="2 3">
    <name type="scientific">Nonomuraea longicatena</name>
    <dbReference type="NCBI Taxonomy" id="83682"/>
    <lineage>
        <taxon>Bacteria</taxon>
        <taxon>Bacillati</taxon>
        <taxon>Actinomycetota</taxon>
        <taxon>Actinomycetes</taxon>
        <taxon>Streptosporangiales</taxon>
        <taxon>Streptosporangiaceae</taxon>
        <taxon>Nonomuraea</taxon>
    </lineage>
</organism>
<proteinExistence type="predicted"/>
<protein>
    <recommendedName>
        <fullName evidence="4">Transcriptional regulator</fullName>
    </recommendedName>
</protein>
<accession>A0ABP3Z9B2</accession>
<dbReference type="PANTHER" id="PTHR38600">
    <property type="entry name" value="TRANSCRIPTIONAL REGULATORY PROTEIN"/>
    <property type="match status" value="1"/>
</dbReference>
<dbReference type="InterPro" id="IPR011991">
    <property type="entry name" value="ArsR-like_HTH"/>
</dbReference>
<reference evidence="3" key="1">
    <citation type="journal article" date="2019" name="Int. J. Syst. Evol. Microbiol.">
        <title>The Global Catalogue of Microorganisms (GCM) 10K type strain sequencing project: providing services to taxonomists for standard genome sequencing and annotation.</title>
        <authorList>
            <consortium name="The Broad Institute Genomics Platform"/>
            <consortium name="The Broad Institute Genome Sequencing Center for Infectious Disease"/>
            <person name="Wu L."/>
            <person name="Ma J."/>
        </authorList>
    </citation>
    <scope>NUCLEOTIDE SEQUENCE [LARGE SCALE GENOMIC DNA]</scope>
    <source>
        <strain evidence="3">JCM 11136</strain>
    </source>
</reference>
<feature type="compositionally biased region" description="Low complexity" evidence="1">
    <location>
        <begin position="217"/>
        <end position="246"/>
    </location>
</feature>
<dbReference type="Gene3D" id="1.10.10.10">
    <property type="entry name" value="Winged helix-like DNA-binding domain superfamily/Winged helix DNA-binding domain"/>
    <property type="match status" value="1"/>
</dbReference>
<dbReference type="Pfam" id="PF12840">
    <property type="entry name" value="HTH_20"/>
    <property type="match status" value="1"/>
</dbReference>
<comment type="caution">
    <text evidence="2">The sequence shown here is derived from an EMBL/GenBank/DDBJ whole genome shotgun (WGS) entry which is preliminary data.</text>
</comment>
<evidence type="ECO:0000313" key="3">
    <source>
        <dbReference type="Proteomes" id="UP001501578"/>
    </source>
</evidence>
<dbReference type="EMBL" id="BAAAHQ010000002">
    <property type="protein sequence ID" value="GAA0915466.1"/>
    <property type="molecule type" value="Genomic_DNA"/>
</dbReference>
<evidence type="ECO:0008006" key="4">
    <source>
        <dbReference type="Google" id="ProtNLM"/>
    </source>
</evidence>
<dbReference type="PANTHER" id="PTHR38600:SF2">
    <property type="entry name" value="SLL0088 PROTEIN"/>
    <property type="match status" value="1"/>
</dbReference>
<name>A0ABP3Z9B2_9ACTN</name>
<gene>
    <name evidence="2" type="ORF">GCM10009560_09850</name>
</gene>
<dbReference type="SUPFAM" id="SSF46785">
    <property type="entry name" value="Winged helix' DNA-binding domain"/>
    <property type="match status" value="1"/>
</dbReference>